<evidence type="ECO:0000256" key="1">
    <source>
        <dbReference type="SAM" id="Phobius"/>
    </source>
</evidence>
<gene>
    <name evidence="2" type="ORF">SIID45300_03261</name>
</gene>
<keyword evidence="1" id="KW-0812">Transmembrane</keyword>
<organism evidence="2 3">
    <name type="scientific">Candidatus Magnetaquiglobus chichijimensis</name>
    <dbReference type="NCBI Taxonomy" id="3141448"/>
    <lineage>
        <taxon>Bacteria</taxon>
        <taxon>Pseudomonadati</taxon>
        <taxon>Pseudomonadota</taxon>
        <taxon>Magnetococcia</taxon>
        <taxon>Magnetococcales</taxon>
        <taxon>Candidatus Magnetaquicoccaceae</taxon>
        <taxon>Candidatus Magnetaquiglobus</taxon>
    </lineage>
</organism>
<keyword evidence="1" id="KW-1133">Transmembrane helix</keyword>
<dbReference type="Proteomes" id="UP001628193">
    <property type="component" value="Unassembled WGS sequence"/>
</dbReference>
<evidence type="ECO:0000313" key="3">
    <source>
        <dbReference type="Proteomes" id="UP001628193"/>
    </source>
</evidence>
<sequence length="182" mass="19727">MSAFGKGEHGSILVLTSVVVMTSMMVTGYLIEHFWLAEAHQVERSLAQLQLHWARVGIADYLMSRSRQEASMPASDAEKSILLGNYAAELVDPGQTEVKFVYPEIGSDYTFGIKAQIVDVTDVADGLMRVDVGVFSVGNLEILRNLPAANVAWSQITLCMGPGTGCPSLAVGQSRMMRTNTD</sequence>
<protein>
    <submittedName>
        <fullName evidence="2">Uncharacterized protein</fullName>
    </submittedName>
</protein>
<feature type="transmembrane region" description="Helical" evidence="1">
    <location>
        <begin position="12"/>
        <end position="31"/>
    </location>
</feature>
<name>A0ABQ0CDD0_9PROT</name>
<evidence type="ECO:0000313" key="2">
    <source>
        <dbReference type="EMBL" id="GAB0058902.1"/>
    </source>
</evidence>
<comment type="caution">
    <text evidence="2">The sequence shown here is derived from an EMBL/GenBank/DDBJ whole genome shotgun (WGS) entry which is preliminary data.</text>
</comment>
<dbReference type="EMBL" id="BAAFGK010000005">
    <property type="protein sequence ID" value="GAB0058902.1"/>
    <property type="molecule type" value="Genomic_DNA"/>
</dbReference>
<keyword evidence="1" id="KW-0472">Membrane</keyword>
<dbReference type="RefSeq" id="WP_420906621.1">
    <property type="nucleotide sequence ID" value="NZ_BAAFGK010000005.1"/>
</dbReference>
<keyword evidence="3" id="KW-1185">Reference proteome</keyword>
<accession>A0ABQ0CDD0</accession>
<proteinExistence type="predicted"/>
<reference evidence="2 3" key="1">
    <citation type="submission" date="2024-09" db="EMBL/GenBank/DDBJ databases">
        <title>Draft genome sequence of Candidatus Magnetaquicoccaceae bacterium FCR-1.</title>
        <authorList>
            <person name="Shimoshige H."/>
            <person name="Shimamura S."/>
            <person name="Taoka A."/>
            <person name="Kobayashi H."/>
            <person name="Maekawa T."/>
        </authorList>
    </citation>
    <scope>NUCLEOTIDE SEQUENCE [LARGE SCALE GENOMIC DNA]</scope>
    <source>
        <strain evidence="2 3">FCR-1</strain>
    </source>
</reference>